<dbReference type="InterPro" id="IPR021884">
    <property type="entry name" value="Ice-bd_prot"/>
</dbReference>
<dbReference type="OrthoDB" id="10264374at2759"/>
<proteinExistence type="inferred from homology"/>
<evidence type="ECO:0000256" key="2">
    <source>
        <dbReference type="ARBA" id="ARBA00022729"/>
    </source>
</evidence>
<keyword evidence="5" id="KW-1185">Reference proteome</keyword>
<accession>A0A9P5NSP7</accession>
<organism evidence="4 5">
    <name type="scientific">Gymnopilus junonius</name>
    <name type="common">Spectacular rustgill mushroom</name>
    <name type="synonym">Gymnopilus spectabilis subsp. junonius</name>
    <dbReference type="NCBI Taxonomy" id="109634"/>
    <lineage>
        <taxon>Eukaryota</taxon>
        <taxon>Fungi</taxon>
        <taxon>Dikarya</taxon>
        <taxon>Basidiomycota</taxon>
        <taxon>Agaricomycotina</taxon>
        <taxon>Agaricomycetes</taxon>
        <taxon>Agaricomycetidae</taxon>
        <taxon>Agaricales</taxon>
        <taxon>Agaricineae</taxon>
        <taxon>Hymenogastraceae</taxon>
        <taxon>Gymnopilus</taxon>
    </lineage>
</organism>
<name>A0A9P5NSP7_GYMJU</name>
<reference evidence="4" key="1">
    <citation type="submission" date="2020-11" db="EMBL/GenBank/DDBJ databases">
        <authorList>
            <consortium name="DOE Joint Genome Institute"/>
            <person name="Ahrendt S."/>
            <person name="Riley R."/>
            <person name="Andreopoulos W."/>
            <person name="LaButti K."/>
            <person name="Pangilinan J."/>
            <person name="Ruiz-duenas F.J."/>
            <person name="Barrasa J.M."/>
            <person name="Sanchez-Garcia M."/>
            <person name="Camarero S."/>
            <person name="Miyauchi S."/>
            <person name="Serrano A."/>
            <person name="Linde D."/>
            <person name="Babiker R."/>
            <person name="Drula E."/>
            <person name="Ayuso-Fernandez I."/>
            <person name="Pacheco R."/>
            <person name="Padilla G."/>
            <person name="Ferreira P."/>
            <person name="Barriuso J."/>
            <person name="Kellner H."/>
            <person name="Castanera R."/>
            <person name="Alfaro M."/>
            <person name="Ramirez L."/>
            <person name="Pisabarro A.G."/>
            <person name="Kuo A."/>
            <person name="Tritt A."/>
            <person name="Lipzen A."/>
            <person name="He G."/>
            <person name="Yan M."/>
            <person name="Ng V."/>
            <person name="Cullen D."/>
            <person name="Martin F."/>
            <person name="Rosso M.-N."/>
            <person name="Henrissat B."/>
            <person name="Hibbett D."/>
            <person name="Martinez A.T."/>
            <person name="Grigoriev I.V."/>
        </authorList>
    </citation>
    <scope>NUCLEOTIDE SEQUENCE</scope>
    <source>
        <strain evidence="4">AH 44721</strain>
    </source>
</reference>
<dbReference type="Pfam" id="PF11999">
    <property type="entry name" value="Ice_binding"/>
    <property type="match status" value="1"/>
</dbReference>
<comment type="similarity">
    <text evidence="1">Belongs to the ice-binding protein family.</text>
</comment>
<dbReference type="EMBL" id="JADNYJ010000035">
    <property type="protein sequence ID" value="KAF8902536.1"/>
    <property type="molecule type" value="Genomic_DNA"/>
</dbReference>
<comment type="caution">
    <text evidence="4">The sequence shown here is derived from an EMBL/GenBank/DDBJ whole genome shotgun (WGS) entry which is preliminary data.</text>
</comment>
<evidence type="ECO:0000313" key="4">
    <source>
        <dbReference type="EMBL" id="KAF8902536.1"/>
    </source>
</evidence>
<dbReference type="Proteomes" id="UP000724874">
    <property type="component" value="Unassembled WGS sequence"/>
</dbReference>
<gene>
    <name evidence="4" type="ORF">CPB84DRAFT_1846191</name>
</gene>
<keyword evidence="2 3" id="KW-0732">Signal</keyword>
<dbReference type="AlphaFoldDB" id="A0A9P5NSP7"/>
<evidence type="ECO:0000256" key="3">
    <source>
        <dbReference type="SAM" id="SignalP"/>
    </source>
</evidence>
<feature type="signal peptide" evidence="3">
    <location>
        <begin position="1"/>
        <end position="23"/>
    </location>
</feature>
<protein>
    <submittedName>
        <fullName evidence="4">Antifreeze protein</fullName>
    </submittedName>
</protein>
<evidence type="ECO:0000256" key="1">
    <source>
        <dbReference type="ARBA" id="ARBA00005445"/>
    </source>
</evidence>
<evidence type="ECO:0000313" key="5">
    <source>
        <dbReference type="Proteomes" id="UP000724874"/>
    </source>
</evidence>
<sequence>MLFYINLTSLGLVLMAVANSVLALGPAAVNLHTAGNFAILSKAGVSTVPPSSIRNVGVSPIDSTGLTGFALTLDSSGTFSTSTQVTGELFAASYTSPTPSQLTTAVLDMQTAFTDASGRANPNFRNLRGGSIGGLTFPPGLYQWTSGVNVANGISFSGSATDTWIFQIAGTLSFATGVRTTLIGGAQASNIVWVISGAATLGTGSHFEGVVLGKKSITLQTGMSINGRILGQTNVALQSATVVG</sequence>
<feature type="chain" id="PRO_5040400511" evidence="3">
    <location>
        <begin position="24"/>
        <end position="244"/>
    </location>
</feature>